<keyword evidence="6" id="KW-1185">Reference proteome</keyword>
<protein>
    <recommendedName>
        <fullName evidence="4">MurNAc-LAA domain-containing protein</fullName>
    </recommendedName>
</protein>
<proteinExistence type="predicted"/>
<dbReference type="SUPFAM" id="SSF55383">
    <property type="entry name" value="Copper amine oxidase, domain N"/>
    <property type="match status" value="1"/>
</dbReference>
<organism evidence="5 6">
    <name type="scientific">Paenibacillus agaridevorans</name>
    <dbReference type="NCBI Taxonomy" id="171404"/>
    <lineage>
        <taxon>Bacteria</taxon>
        <taxon>Bacillati</taxon>
        <taxon>Bacillota</taxon>
        <taxon>Bacilli</taxon>
        <taxon>Bacillales</taxon>
        <taxon>Paenibacillaceae</taxon>
        <taxon>Paenibacillus</taxon>
    </lineage>
</organism>
<dbReference type="AlphaFoldDB" id="A0A2R5F5B4"/>
<dbReference type="GO" id="GO:0030288">
    <property type="term" value="C:outer membrane-bounded periplasmic space"/>
    <property type="evidence" value="ECO:0007669"/>
    <property type="project" value="TreeGrafter"/>
</dbReference>
<dbReference type="PANTHER" id="PTHR30404">
    <property type="entry name" value="N-ACETYLMURAMOYL-L-ALANINE AMIDASE"/>
    <property type="match status" value="1"/>
</dbReference>
<evidence type="ECO:0000313" key="5">
    <source>
        <dbReference type="EMBL" id="GBG11973.1"/>
    </source>
</evidence>
<gene>
    <name evidence="5" type="ORF">PAT3040_06832</name>
</gene>
<dbReference type="CDD" id="cd02696">
    <property type="entry name" value="MurNAc-LAA"/>
    <property type="match status" value="1"/>
</dbReference>
<name>A0A2R5F5B4_9BACL</name>
<evidence type="ECO:0000256" key="2">
    <source>
        <dbReference type="SAM" id="MobiDB-lite"/>
    </source>
</evidence>
<feature type="region of interest" description="Disordered" evidence="2">
    <location>
        <begin position="275"/>
        <end position="304"/>
    </location>
</feature>
<dbReference type="InterPro" id="IPR002508">
    <property type="entry name" value="MurNAc-LAA_cat"/>
</dbReference>
<dbReference type="Proteomes" id="UP000245202">
    <property type="component" value="Unassembled WGS sequence"/>
</dbReference>
<dbReference type="InterPro" id="IPR036582">
    <property type="entry name" value="Mao_N_sf"/>
</dbReference>
<evidence type="ECO:0000313" key="6">
    <source>
        <dbReference type="Proteomes" id="UP000245202"/>
    </source>
</evidence>
<feature type="signal peptide" evidence="3">
    <location>
        <begin position="1"/>
        <end position="24"/>
    </location>
</feature>
<feature type="chain" id="PRO_5015324464" description="MurNAc-LAA domain-containing protein" evidence="3">
    <location>
        <begin position="25"/>
        <end position="483"/>
    </location>
</feature>
<dbReference type="Gene3D" id="2.60.40.3500">
    <property type="match status" value="1"/>
</dbReference>
<comment type="caution">
    <text evidence="5">The sequence shown here is derived from an EMBL/GenBank/DDBJ whole genome shotgun (WGS) entry which is preliminary data.</text>
</comment>
<dbReference type="Gene3D" id="3.30.457.10">
    <property type="entry name" value="Copper amine oxidase-like, N-terminal domain"/>
    <property type="match status" value="1"/>
</dbReference>
<dbReference type="Pfam" id="PF01520">
    <property type="entry name" value="Amidase_3"/>
    <property type="match status" value="1"/>
</dbReference>
<evidence type="ECO:0000256" key="1">
    <source>
        <dbReference type="ARBA" id="ARBA00022801"/>
    </source>
</evidence>
<dbReference type="SUPFAM" id="SSF53187">
    <property type="entry name" value="Zn-dependent exopeptidases"/>
    <property type="match status" value="1"/>
</dbReference>
<dbReference type="EMBL" id="BDQX01000458">
    <property type="protein sequence ID" value="GBG11973.1"/>
    <property type="molecule type" value="Genomic_DNA"/>
</dbReference>
<evidence type="ECO:0000256" key="3">
    <source>
        <dbReference type="SAM" id="SignalP"/>
    </source>
</evidence>
<keyword evidence="1" id="KW-0378">Hydrolase</keyword>
<dbReference type="GO" id="GO:0008745">
    <property type="term" value="F:N-acetylmuramoyl-L-alanine amidase activity"/>
    <property type="evidence" value="ECO:0007669"/>
    <property type="project" value="InterPro"/>
</dbReference>
<feature type="domain" description="MurNAc-LAA" evidence="4">
    <location>
        <begin position="369"/>
        <end position="477"/>
    </location>
</feature>
<keyword evidence="3" id="KW-0732">Signal</keyword>
<dbReference type="GO" id="GO:0009253">
    <property type="term" value="P:peptidoglycan catabolic process"/>
    <property type="evidence" value="ECO:0007669"/>
    <property type="project" value="InterPro"/>
</dbReference>
<dbReference type="Gene3D" id="3.40.630.40">
    <property type="entry name" value="Zn-dependent exopeptidases"/>
    <property type="match status" value="1"/>
</dbReference>
<reference evidence="5 6" key="1">
    <citation type="submission" date="2017-08" db="EMBL/GenBank/DDBJ databases">
        <title>Substantial Increase in Enzyme Production by Combined Drug-Resistance Mutations in Paenibacillus agaridevorans.</title>
        <authorList>
            <person name="Tanaka Y."/>
            <person name="Funane K."/>
            <person name="Hosaka T."/>
            <person name="Shiwa Y."/>
            <person name="Fujita N."/>
            <person name="Miyazaki T."/>
            <person name="Yoshikawa H."/>
            <person name="Murakami K."/>
            <person name="Kasahara K."/>
            <person name="Inaoka T."/>
            <person name="Hiraga Y."/>
            <person name="Ochi K."/>
        </authorList>
    </citation>
    <scope>NUCLEOTIDE SEQUENCE [LARGE SCALE GENOMIC DNA]</scope>
    <source>
        <strain evidence="5 6">T-3040</strain>
    </source>
</reference>
<sequence length="483" mass="53292">MKKFVSILLLMSLLFTLFASVGHAASTPPKLFLNGKELLSDVEPRIEKGSTLVPLAILSEGLGYEVEWEGGPKKVTVKNDSTVIELIINQTSIRVNGEVKEIDVTPPKLVNWRTMVPVRLVGELLGISFEWKEDVREVHMFEKAEEPKPGTETPETPAVGYITAVNMDEQSIIRISHAGANAPGKPKLLDNPRRLVIDFPYTAFIPQLANTIGTDGQAKITVENNPYLTSYRYSQFSASPLTARLVVDLGDDTGYVLTSGENEFAIALMPLSEVPAQPVDPETPTEPEEPSTPEPSTPPDNSADVYDIVLDAGHGAKDPGAYSKSLNRWEKEFNLSAVLKIKAELEKDKRFRVHLTRKDDTFLELMDRVKFAENVKADLFISVHANSYDNTSVSGVETYYERANSKAFAETMHKYVLAGMGIRDRGVKKAAFKVIKETTMPAILIEAGYLSNASDASALFNTKTQDKLAVEVAKGIKDYLKLK</sequence>
<dbReference type="InterPro" id="IPR050695">
    <property type="entry name" value="N-acetylmuramoyl_amidase_3"/>
</dbReference>
<dbReference type="RefSeq" id="WP_181377010.1">
    <property type="nucleotide sequence ID" value="NZ_BDQX01000458.1"/>
</dbReference>
<accession>A0A2R5F5B4</accession>
<dbReference type="SMART" id="SM00646">
    <property type="entry name" value="Ami_3"/>
    <property type="match status" value="1"/>
</dbReference>
<dbReference type="Pfam" id="PF07833">
    <property type="entry name" value="Cu_amine_oxidN1"/>
    <property type="match status" value="1"/>
</dbReference>
<dbReference type="InterPro" id="IPR012854">
    <property type="entry name" value="Cu_amine_oxidase-like_N"/>
</dbReference>
<dbReference type="PANTHER" id="PTHR30404:SF0">
    <property type="entry name" value="N-ACETYLMURAMOYL-L-ALANINE AMIDASE AMIC"/>
    <property type="match status" value="1"/>
</dbReference>
<evidence type="ECO:0000259" key="4">
    <source>
        <dbReference type="SMART" id="SM00646"/>
    </source>
</evidence>